<protein>
    <submittedName>
        <fullName evidence="1">Cyclopropane-fatty-acyl-phospholipid synthase</fullName>
        <ecNumber evidence="1">2.1.1.79</ecNumber>
    </submittedName>
</protein>
<comment type="caution">
    <text evidence="1">The sequence shown here is derived from an EMBL/GenBank/DDBJ whole genome shotgun (WGS) entry which is preliminary data.</text>
</comment>
<keyword evidence="2" id="KW-1185">Reference proteome</keyword>
<accession>A0ABU1ZWK3</accession>
<evidence type="ECO:0000313" key="1">
    <source>
        <dbReference type="EMBL" id="MDR7329316.1"/>
    </source>
</evidence>
<dbReference type="PANTHER" id="PTHR43667">
    <property type="entry name" value="CYCLOPROPANE-FATTY-ACYL-PHOSPHOLIPID SYNTHASE"/>
    <property type="match status" value="1"/>
</dbReference>
<dbReference type="GO" id="GO:0032259">
    <property type="term" value="P:methylation"/>
    <property type="evidence" value="ECO:0007669"/>
    <property type="project" value="UniProtKB-KW"/>
</dbReference>
<dbReference type="InterPro" id="IPR050723">
    <property type="entry name" value="CFA/CMAS"/>
</dbReference>
<dbReference type="EMBL" id="JAVDXZ010000001">
    <property type="protein sequence ID" value="MDR7329316.1"/>
    <property type="molecule type" value="Genomic_DNA"/>
</dbReference>
<gene>
    <name evidence="1" type="ORF">J2S39_000992</name>
</gene>
<dbReference type="InterPro" id="IPR029063">
    <property type="entry name" value="SAM-dependent_MTases_sf"/>
</dbReference>
<dbReference type="Pfam" id="PF02353">
    <property type="entry name" value="CMAS"/>
    <property type="match status" value="1"/>
</dbReference>
<dbReference type="Gene3D" id="3.40.50.150">
    <property type="entry name" value="Vaccinia Virus protein VP39"/>
    <property type="match status" value="1"/>
</dbReference>
<dbReference type="GO" id="GO:0008825">
    <property type="term" value="F:cyclopropane-fatty-acyl-phospholipid synthase activity"/>
    <property type="evidence" value="ECO:0007669"/>
    <property type="project" value="UniProtKB-EC"/>
</dbReference>
<dbReference type="Proteomes" id="UP001180840">
    <property type="component" value="Unassembled WGS sequence"/>
</dbReference>
<dbReference type="PANTHER" id="PTHR43667:SF2">
    <property type="entry name" value="FATTY ACID C-METHYL TRANSFERASE"/>
    <property type="match status" value="1"/>
</dbReference>
<keyword evidence="1" id="KW-0489">Methyltransferase</keyword>
<dbReference type="RefSeq" id="WP_290198270.1">
    <property type="nucleotide sequence ID" value="NZ_CP047654.1"/>
</dbReference>
<organism evidence="1 2">
    <name type="scientific">Corynebacterium guangdongense</name>
    <dbReference type="NCBI Taxonomy" id="1783348"/>
    <lineage>
        <taxon>Bacteria</taxon>
        <taxon>Bacillati</taxon>
        <taxon>Actinomycetota</taxon>
        <taxon>Actinomycetes</taxon>
        <taxon>Mycobacteriales</taxon>
        <taxon>Corynebacteriaceae</taxon>
        <taxon>Corynebacterium</taxon>
    </lineage>
</organism>
<dbReference type="EC" id="2.1.1.79" evidence="1"/>
<reference evidence="1" key="1">
    <citation type="submission" date="2023-07" db="EMBL/GenBank/DDBJ databases">
        <title>Sequencing the genomes of 1000 actinobacteria strains.</title>
        <authorList>
            <person name="Klenk H.-P."/>
        </authorList>
    </citation>
    <scope>NUCLEOTIDE SEQUENCE</scope>
    <source>
        <strain evidence="1">DSM 107476</strain>
    </source>
</reference>
<dbReference type="SUPFAM" id="SSF53335">
    <property type="entry name" value="S-adenosyl-L-methionine-dependent methyltransferases"/>
    <property type="match status" value="1"/>
</dbReference>
<proteinExistence type="predicted"/>
<sequence length="426" mass="46768">MTLEHLVTINAEEWPGVASVPTGVWMPVRARKAEANFARVCRTLEITLSGDADVRVEHEALFLRIAESGWTGFAESYMAGEWRTRDDNTLVEVLAKLIAHGYRPKTPTVPTLRALGQLPPALVRLFSGDGTSAFNATYASGVATTVRHSVPSHVPGAGRGQEPAHHFVDVTTVGEPVSVERADLADGQARAAERLLAQAHVRESSHVLVFPASGGQVEMAAVSARATVDAVTSDRPMYEAMGERLVLSGIADAVHLEFVDDLRLWRGRYDSIVSAEALETMAGTQRDEYIRAIDRMLATGGRAALQTTVATETFSRAARDAVQALRAYIWPGLEMSTEEELHRLVDRRTNLRIVSQAHLGRHHELSVAAQREQFASRSREAAAEGFDVVLRRLMTYQFALREALLRLDMIDGVVLGLVHRNRGGRR</sequence>
<evidence type="ECO:0000313" key="2">
    <source>
        <dbReference type="Proteomes" id="UP001180840"/>
    </source>
</evidence>
<name>A0ABU1ZWK3_9CORY</name>
<keyword evidence="1" id="KW-0808">Transferase</keyword>